<evidence type="ECO:0000313" key="1">
    <source>
        <dbReference type="EMBL" id="KAJ1944437.1"/>
    </source>
</evidence>
<dbReference type="EMBL" id="JANBPW010001460">
    <property type="protein sequence ID" value="KAJ1944437.1"/>
    <property type="molecule type" value="Genomic_DNA"/>
</dbReference>
<proteinExistence type="predicted"/>
<gene>
    <name evidence="1" type="primary">IRR1_1</name>
    <name evidence="1" type="ORF">FBU59_002601</name>
</gene>
<evidence type="ECO:0000313" key="2">
    <source>
        <dbReference type="Proteomes" id="UP001150603"/>
    </source>
</evidence>
<feature type="non-terminal residue" evidence="1">
    <location>
        <position position="1"/>
    </location>
</feature>
<protein>
    <submittedName>
        <fullName evidence="1">Cohesin complex subunit</fullName>
    </submittedName>
</protein>
<comment type="caution">
    <text evidence="1">The sequence shown here is derived from an EMBL/GenBank/DDBJ whole genome shotgun (WGS) entry which is preliminary data.</text>
</comment>
<name>A0ACC1JB03_9FUNG</name>
<organism evidence="1 2">
    <name type="scientific">Linderina macrospora</name>
    <dbReference type="NCBI Taxonomy" id="4868"/>
    <lineage>
        <taxon>Eukaryota</taxon>
        <taxon>Fungi</taxon>
        <taxon>Fungi incertae sedis</taxon>
        <taxon>Zoopagomycota</taxon>
        <taxon>Kickxellomycotina</taxon>
        <taxon>Kickxellomycetes</taxon>
        <taxon>Kickxellales</taxon>
        <taxon>Kickxellaceae</taxon>
        <taxon>Linderina</taxon>
    </lineage>
</organism>
<feature type="non-terminal residue" evidence="1">
    <location>
        <position position="908"/>
    </location>
</feature>
<keyword evidence="2" id="KW-1185">Reference proteome</keyword>
<accession>A0ACC1JB03</accession>
<dbReference type="Proteomes" id="UP001150603">
    <property type="component" value="Unassembled WGS sequence"/>
</dbReference>
<sequence>CLVPLASWCRAYPASYLDTEYLRYLGWSLNDRDPRVREVALLAIAGPLILAKPSTGNQGAVGSGVGALSGVDSVSEDSITEGIRPFIVRFLPRLVQIAVGDVDTRVQVAALKLLSLLGKHEYLDPTARIGDIRHVKRLGGSKGDGVGKSKRKNASKSTANKRSRGSYKNSLSQQMLEESSSESDASDENEGANPATDDVGEDDANLLHLQTLYSSNEDLEDNALPCPRHTVMMYLAPLVAHTHATVRAAAADMVAWWIKQDWVSSAHTLAFGVDSALNGSGLNLDDDSDETEPAQEADEDEDMPQATDDMSGLEGDASATITDILETPARRKRAKKWLLYKSLGAFLWRLAHADRQKPHGNGDAADADGMDAESRQLWVLEQAASRIEEIWSTPASSLGFSLSEETVAALAGSTIGDIPPTPLDAAIDEAAGANIGSVLPRPVAAAQALYHKLPELADVDTISSFLTWDHSTQVSRGGESTALSRFSLAPAEETALLQAYAVWVLERNKTINDKLKRVRNKEKADLEEELRAPSKQWQLTMVPLLVRNIDCPVRLLPLVFLATESLDPQVLFDANKTDALQDIAKNLSLVLERYGGNVRLARLVASFLERVDATKILRAADEMAEDIDGQEQPSAATAPGPLVTKAVESTAAALSTAVAAVPETRVGASLSAYADVYARIVALRSFIHTKDISALMATSSESSEAADGRADLTGRSAECAIEQIFALLASAARCLSSPTVPESTALAALDTAYYFVLWRALGFSQLLAQGAAHPYSESEPTPFWQRANAAVKLLVRDRDTLVATCLELVDVAGTNYRRLREMAFTVLGNTVKLFTGSLARRPAEPAVESAAVRHMALLRRTLALPNSVSVQQRLIQFFGHKVSAWSALLLSLSGHEPKLSGDLAITAP</sequence>
<reference evidence="1" key="1">
    <citation type="submission" date="2022-07" db="EMBL/GenBank/DDBJ databases">
        <title>Phylogenomic reconstructions and comparative analyses of Kickxellomycotina fungi.</title>
        <authorList>
            <person name="Reynolds N.K."/>
            <person name="Stajich J.E."/>
            <person name="Barry K."/>
            <person name="Grigoriev I.V."/>
            <person name="Crous P."/>
            <person name="Smith M.E."/>
        </authorList>
    </citation>
    <scope>NUCLEOTIDE SEQUENCE</scope>
    <source>
        <strain evidence="1">NRRL 5244</strain>
    </source>
</reference>